<organism evidence="3 4">
    <name type="scientific">Jatropha curcas</name>
    <name type="common">Barbados nut</name>
    <dbReference type="NCBI Taxonomy" id="180498"/>
    <lineage>
        <taxon>Eukaryota</taxon>
        <taxon>Viridiplantae</taxon>
        <taxon>Streptophyta</taxon>
        <taxon>Embryophyta</taxon>
        <taxon>Tracheophyta</taxon>
        <taxon>Spermatophyta</taxon>
        <taxon>Magnoliopsida</taxon>
        <taxon>eudicotyledons</taxon>
        <taxon>Gunneridae</taxon>
        <taxon>Pentapetalae</taxon>
        <taxon>rosids</taxon>
        <taxon>fabids</taxon>
        <taxon>Malpighiales</taxon>
        <taxon>Euphorbiaceae</taxon>
        <taxon>Crotonoideae</taxon>
        <taxon>Jatropheae</taxon>
        <taxon>Jatropha</taxon>
    </lineage>
</organism>
<dbReference type="PROSITE" id="PS00018">
    <property type="entry name" value="EF_HAND_1"/>
    <property type="match status" value="2"/>
</dbReference>
<dbReference type="InterPro" id="IPR018247">
    <property type="entry name" value="EF_Hand_1_Ca_BS"/>
</dbReference>
<dbReference type="STRING" id="180498.A0A067KQF7"/>
<dbReference type="InterPro" id="IPR002048">
    <property type="entry name" value="EF_hand_dom"/>
</dbReference>
<proteinExistence type="predicted"/>
<dbReference type="SUPFAM" id="SSF47473">
    <property type="entry name" value="EF-hand"/>
    <property type="match status" value="1"/>
</dbReference>
<evidence type="ECO:0000256" key="1">
    <source>
        <dbReference type="ARBA" id="ARBA00022837"/>
    </source>
</evidence>
<evidence type="ECO:0000259" key="2">
    <source>
        <dbReference type="PROSITE" id="PS50222"/>
    </source>
</evidence>
<dbReference type="OrthoDB" id="26525at2759"/>
<keyword evidence="4" id="KW-1185">Reference proteome</keyword>
<dbReference type="InterPro" id="IPR011992">
    <property type="entry name" value="EF-hand-dom_pair"/>
</dbReference>
<dbReference type="GO" id="GO:0005509">
    <property type="term" value="F:calcium ion binding"/>
    <property type="evidence" value="ECO:0007669"/>
    <property type="project" value="InterPro"/>
</dbReference>
<dbReference type="Pfam" id="PF13499">
    <property type="entry name" value="EF-hand_7"/>
    <property type="match status" value="1"/>
</dbReference>
<feature type="domain" description="EF-hand" evidence="2">
    <location>
        <begin position="60"/>
        <end position="86"/>
    </location>
</feature>
<dbReference type="AlphaFoldDB" id="A0A067KQF7"/>
<feature type="domain" description="EF-hand" evidence="2">
    <location>
        <begin position="15"/>
        <end position="50"/>
    </location>
</feature>
<reference evidence="3 4" key="1">
    <citation type="journal article" date="2014" name="PLoS ONE">
        <title>Global Analysis of Gene Expression Profiles in Physic Nut (Jatropha curcas L.) Seedlings Exposed to Salt Stress.</title>
        <authorList>
            <person name="Zhang L."/>
            <person name="Zhang C."/>
            <person name="Wu P."/>
            <person name="Chen Y."/>
            <person name="Li M."/>
            <person name="Jiang H."/>
            <person name="Wu G."/>
        </authorList>
    </citation>
    <scope>NUCLEOTIDE SEQUENCE [LARGE SCALE GENOMIC DNA]</scope>
    <source>
        <strain evidence="4">cv. GZQX0401</strain>
        <tissue evidence="3">Young leaves</tissue>
    </source>
</reference>
<dbReference type="PROSITE" id="PS50222">
    <property type="entry name" value="EF_HAND_2"/>
    <property type="match status" value="2"/>
</dbReference>
<dbReference type="Proteomes" id="UP000027138">
    <property type="component" value="Unassembled WGS sequence"/>
</dbReference>
<keyword evidence="1" id="KW-0106">Calcium</keyword>
<evidence type="ECO:0000313" key="4">
    <source>
        <dbReference type="Proteomes" id="UP000027138"/>
    </source>
</evidence>
<sequence>MYNYKGIPNYETSSTEDLLMRKVFLQFDVNGDRVLSKEEIMKAFEYLGALFPGYWAERGINCADTNGDGQVDLTELAELVKYARNHGFSP</sequence>
<dbReference type="CDD" id="cd00051">
    <property type="entry name" value="EFh"/>
    <property type="match status" value="1"/>
</dbReference>
<protein>
    <recommendedName>
        <fullName evidence="2">EF-hand domain-containing protein</fullName>
    </recommendedName>
</protein>
<dbReference type="Gene3D" id="1.10.238.10">
    <property type="entry name" value="EF-hand"/>
    <property type="match status" value="1"/>
</dbReference>
<accession>A0A067KQF7</accession>
<evidence type="ECO:0000313" key="3">
    <source>
        <dbReference type="EMBL" id="KDP38362.1"/>
    </source>
</evidence>
<dbReference type="EMBL" id="KK914362">
    <property type="protein sequence ID" value="KDP38362.1"/>
    <property type="molecule type" value="Genomic_DNA"/>
</dbReference>
<gene>
    <name evidence="3" type="ORF">JCGZ_04287</name>
</gene>
<name>A0A067KQF7_JATCU</name>